<dbReference type="SUPFAM" id="SSF48452">
    <property type="entry name" value="TPR-like"/>
    <property type="match status" value="1"/>
</dbReference>
<gene>
    <name evidence="2" type="ORF">AMPC_09060</name>
</gene>
<feature type="transmembrane region" description="Helical" evidence="1">
    <location>
        <begin position="26"/>
        <end position="43"/>
    </location>
</feature>
<reference evidence="3" key="1">
    <citation type="journal article" date="2022" name="Int. J. Syst. Evol. Microbiol.">
        <title>Anaeromyxobacter oryzae sp. nov., Anaeromyxobacter diazotrophicus sp. nov. and Anaeromyxobacter paludicola sp. nov., isolated from paddy soils.</title>
        <authorList>
            <person name="Itoh H."/>
            <person name="Xu Z."/>
            <person name="Mise K."/>
            <person name="Masuda Y."/>
            <person name="Ushijima N."/>
            <person name="Hayakawa C."/>
            <person name="Shiratori Y."/>
            <person name="Senoo K."/>
        </authorList>
    </citation>
    <scope>NUCLEOTIDE SEQUENCE [LARGE SCALE GENOMIC DNA]</scope>
    <source>
        <strain evidence="3">Red630</strain>
    </source>
</reference>
<dbReference type="Gene3D" id="1.25.40.10">
    <property type="entry name" value="Tetratricopeptide repeat domain"/>
    <property type="match status" value="1"/>
</dbReference>
<evidence type="ECO:0008006" key="4">
    <source>
        <dbReference type="Google" id="ProtNLM"/>
    </source>
</evidence>
<dbReference type="Proteomes" id="UP001162734">
    <property type="component" value="Chromosome"/>
</dbReference>
<name>A0ABN6N3P9_9BACT</name>
<sequence>MYNLLISLAVGVVVTAAVRLGFGSWVAAVVPGLITAVAAYIVLARRSQKQLEALFEGMQREVQAQRPEKAIALLKGGFALAPWQFLVASQLHSQIGVLLYVQKSFDEAAPHLEKSFSRHWLAQAMRAVSRFRRNDLAGMEQVFEEATKVSKKEGLLWAAWAWCLEKAGRHADAVKVIGRGVAANPSDEKLKSAQQSLANGKRLKLGKTYGQEWFALHLEAPPTVMGPPPRGFRRQMYQRH</sequence>
<proteinExistence type="predicted"/>
<protein>
    <recommendedName>
        <fullName evidence="4">Tetratricopeptide repeat protein</fullName>
    </recommendedName>
</protein>
<organism evidence="2 3">
    <name type="scientific">Anaeromyxobacter paludicola</name>
    <dbReference type="NCBI Taxonomy" id="2918171"/>
    <lineage>
        <taxon>Bacteria</taxon>
        <taxon>Pseudomonadati</taxon>
        <taxon>Myxococcota</taxon>
        <taxon>Myxococcia</taxon>
        <taxon>Myxococcales</taxon>
        <taxon>Cystobacterineae</taxon>
        <taxon>Anaeromyxobacteraceae</taxon>
        <taxon>Anaeromyxobacter</taxon>
    </lineage>
</organism>
<keyword evidence="3" id="KW-1185">Reference proteome</keyword>
<dbReference type="RefSeq" id="WP_248344724.1">
    <property type="nucleotide sequence ID" value="NZ_AP025592.1"/>
</dbReference>
<keyword evidence="1" id="KW-1133">Transmembrane helix</keyword>
<dbReference type="EMBL" id="AP025592">
    <property type="protein sequence ID" value="BDG07793.1"/>
    <property type="molecule type" value="Genomic_DNA"/>
</dbReference>
<dbReference type="InterPro" id="IPR011990">
    <property type="entry name" value="TPR-like_helical_dom_sf"/>
</dbReference>
<evidence type="ECO:0000256" key="1">
    <source>
        <dbReference type="SAM" id="Phobius"/>
    </source>
</evidence>
<evidence type="ECO:0000313" key="3">
    <source>
        <dbReference type="Proteomes" id="UP001162734"/>
    </source>
</evidence>
<keyword evidence="1" id="KW-0472">Membrane</keyword>
<accession>A0ABN6N3P9</accession>
<evidence type="ECO:0000313" key="2">
    <source>
        <dbReference type="EMBL" id="BDG07793.1"/>
    </source>
</evidence>
<keyword evidence="1" id="KW-0812">Transmembrane</keyword>